<evidence type="ECO:0000313" key="11">
    <source>
        <dbReference type="Proteomes" id="UP000005632"/>
    </source>
</evidence>
<dbReference type="InterPro" id="IPR035906">
    <property type="entry name" value="MetI-like_sf"/>
</dbReference>
<name>G8QZ28_SPHPG</name>
<evidence type="ECO:0000256" key="7">
    <source>
        <dbReference type="ARBA" id="ARBA00023136"/>
    </source>
</evidence>
<keyword evidence="10" id="KW-0762">Sugar transport</keyword>
<keyword evidence="7 8" id="KW-0472">Membrane</keyword>
<dbReference type="SUPFAM" id="SSF161098">
    <property type="entry name" value="MetI-like"/>
    <property type="match status" value="1"/>
</dbReference>
<dbReference type="Pfam" id="PF00528">
    <property type="entry name" value="BPD_transp_1"/>
    <property type="match status" value="1"/>
</dbReference>
<evidence type="ECO:0000256" key="1">
    <source>
        <dbReference type="ARBA" id="ARBA00004651"/>
    </source>
</evidence>
<dbReference type="OrthoDB" id="9773467at2"/>
<feature type="transmembrane region" description="Helical" evidence="8">
    <location>
        <begin position="243"/>
        <end position="263"/>
    </location>
</feature>
<evidence type="ECO:0000256" key="5">
    <source>
        <dbReference type="ARBA" id="ARBA00022692"/>
    </source>
</evidence>
<dbReference type="Gene3D" id="1.10.3720.10">
    <property type="entry name" value="MetI-like"/>
    <property type="match status" value="1"/>
</dbReference>
<keyword evidence="3 8" id="KW-0813">Transport</keyword>
<dbReference type="GO" id="GO:0005886">
    <property type="term" value="C:plasma membrane"/>
    <property type="evidence" value="ECO:0007669"/>
    <property type="project" value="UniProtKB-SubCell"/>
</dbReference>
<sequence length="279" mass="31466">MRITTIQRNRLQNFGRFVMNIPLMLVILVPLLYTVSISVMPADEIYSNHIFPTSVNFVNYIQAFVNPYYNFLRMILNSFIVSTVVMLGQMVTCSLAAFAFSFLEFRGKKLLFISVLATMMVPGEVTIIANYLTMAQWGWLDSYRALIFPYLTSAMGIFLLRQYYLTFAKELYEAAKLDGCSNLRFLLSIVLPLSRPALGALGAYVFLNTWNQYMWPLLVTNSSSYRTVQIGISMLYDVDAQSLGLMMAGVVIVIVPSLSIFVFMNKQLINGLMAGAVKG</sequence>
<protein>
    <recommendedName>
        <fullName evidence="2">sn-glycerol-3-phosphate transport system permease protein UgpE</fullName>
    </recommendedName>
</protein>
<proteinExistence type="inferred from homology"/>
<dbReference type="eggNOG" id="COG0395">
    <property type="taxonomic scope" value="Bacteria"/>
</dbReference>
<dbReference type="AlphaFoldDB" id="G8QZ28"/>
<dbReference type="InterPro" id="IPR000515">
    <property type="entry name" value="MetI-like"/>
</dbReference>
<dbReference type="HOGENOM" id="CLU_016047_1_1_12"/>
<evidence type="ECO:0000256" key="8">
    <source>
        <dbReference type="RuleBase" id="RU363032"/>
    </source>
</evidence>
<dbReference type="PANTHER" id="PTHR43744:SF8">
    <property type="entry name" value="SN-GLYCEROL-3-PHOSPHATE TRANSPORT SYSTEM PERMEASE PROTEIN UGPE"/>
    <property type="match status" value="1"/>
</dbReference>
<keyword evidence="5 8" id="KW-0812">Transmembrane</keyword>
<gene>
    <name evidence="10" type="ordered locus">SpiGrapes_3141</name>
</gene>
<evidence type="ECO:0000256" key="4">
    <source>
        <dbReference type="ARBA" id="ARBA00022475"/>
    </source>
</evidence>
<organism evidence="10 11">
    <name type="scientific">Sphaerochaeta pleomorpha (strain ATCC BAA-1885 / DSM 22778 / Grapes)</name>
    <dbReference type="NCBI Taxonomy" id="158190"/>
    <lineage>
        <taxon>Bacteria</taxon>
        <taxon>Pseudomonadati</taxon>
        <taxon>Spirochaetota</taxon>
        <taxon>Spirochaetia</taxon>
        <taxon>Spirochaetales</taxon>
        <taxon>Sphaerochaetaceae</taxon>
        <taxon>Sphaerochaeta</taxon>
    </lineage>
</organism>
<dbReference type="KEGG" id="sgp:SpiGrapes_3141"/>
<dbReference type="STRING" id="158190.SpiGrapes_3141"/>
<comment type="subcellular location">
    <subcellularLocation>
        <location evidence="1 8">Cell membrane</location>
        <topology evidence="1 8">Multi-pass membrane protein</topology>
    </subcellularLocation>
</comment>
<dbReference type="GO" id="GO:0055085">
    <property type="term" value="P:transmembrane transport"/>
    <property type="evidence" value="ECO:0007669"/>
    <property type="project" value="InterPro"/>
</dbReference>
<feature type="transmembrane region" description="Helical" evidence="8">
    <location>
        <begin position="79"/>
        <end position="103"/>
    </location>
</feature>
<evidence type="ECO:0000259" key="9">
    <source>
        <dbReference type="PROSITE" id="PS50928"/>
    </source>
</evidence>
<evidence type="ECO:0000313" key="10">
    <source>
        <dbReference type="EMBL" id="AEV30887.1"/>
    </source>
</evidence>
<feature type="transmembrane region" description="Helical" evidence="8">
    <location>
        <begin position="110"/>
        <end position="133"/>
    </location>
</feature>
<feature type="transmembrane region" description="Helical" evidence="8">
    <location>
        <begin position="185"/>
        <end position="207"/>
    </location>
</feature>
<dbReference type="CDD" id="cd06261">
    <property type="entry name" value="TM_PBP2"/>
    <property type="match status" value="1"/>
</dbReference>
<feature type="transmembrane region" description="Helical" evidence="8">
    <location>
        <begin position="145"/>
        <end position="164"/>
    </location>
</feature>
<keyword evidence="11" id="KW-1185">Reference proteome</keyword>
<keyword evidence="6 8" id="KW-1133">Transmembrane helix</keyword>
<comment type="similarity">
    <text evidence="8">Belongs to the binding-protein-dependent transport system permease family.</text>
</comment>
<keyword evidence="4" id="KW-1003">Cell membrane</keyword>
<reference evidence="10 11" key="1">
    <citation type="submission" date="2011-11" db="EMBL/GenBank/DDBJ databases">
        <title>Complete sequence of Spirochaeta sp. grapes.</title>
        <authorList>
            <consortium name="US DOE Joint Genome Institute"/>
            <person name="Lucas S."/>
            <person name="Han J."/>
            <person name="Lapidus A."/>
            <person name="Cheng J.-F."/>
            <person name="Goodwin L."/>
            <person name="Pitluck S."/>
            <person name="Peters L."/>
            <person name="Ovchinnikova G."/>
            <person name="Munk A.C."/>
            <person name="Detter J.C."/>
            <person name="Han C."/>
            <person name="Tapia R."/>
            <person name="Land M."/>
            <person name="Hauser L."/>
            <person name="Kyrpides N."/>
            <person name="Ivanova N."/>
            <person name="Pagani I."/>
            <person name="Ritalahtilisa K."/>
            <person name="Loeffler F."/>
            <person name="Woyke T."/>
        </authorList>
    </citation>
    <scope>NUCLEOTIDE SEQUENCE [LARGE SCALE GENOMIC DNA]</scope>
    <source>
        <strain evidence="11">ATCC BAA-1885 / DSM 22778 / Grapes</strain>
    </source>
</reference>
<evidence type="ECO:0000256" key="3">
    <source>
        <dbReference type="ARBA" id="ARBA00022448"/>
    </source>
</evidence>
<feature type="transmembrane region" description="Helical" evidence="8">
    <location>
        <begin position="21"/>
        <end position="42"/>
    </location>
</feature>
<dbReference type="Proteomes" id="UP000005632">
    <property type="component" value="Chromosome"/>
</dbReference>
<evidence type="ECO:0000256" key="6">
    <source>
        <dbReference type="ARBA" id="ARBA00022989"/>
    </source>
</evidence>
<dbReference type="PANTHER" id="PTHR43744">
    <property type="entry name" value="ABC TRANSPORTER PERMEASE PROTEIN MG189-RELATED-RELATED"/>
    <property type="match status" value="1"/>
</dbReference>
<dbReference type="EMBL" id="CP003155">
    <property type="protein sequence ID" value="AEV30887.1"/>
    <property type="molecule type" value="Genomic_DNA"/>
</dbReference>
<accession>G8QZ28</accession>
<feature type="domain" description="ABC transmembrane type-1" evidence="9">
    <location>
        <begin position="75"/>
        <end position="264"/>
    </location>
</feature>
<evidence type="ECO:0000256" key="2">
    <source>
        <dbReference type="ARBA" id="ARBA00020515"/>
    </source>
</evidence>
<dbReference type="PROSITE" id="PS50928">
    <property type="entry name" value="ABC_TM1"/>
    <property type="match status" value="1"/>
</dbReference>